<accession>A0A0F5LGG2</accession>
<gene>
    <name evidence="2" type="ORF">VW35_01395</name>
</gene>
<dbReference type="InterPro" id="IPR035959">
    <property type="entry name" value="RutC-like_sf"/>
</dbReference>
<keyword evidence="3" id="KW-1185">Reference proteome</keyword>
<comment type="similarity">
    <text evidence="1">Belongs to the RutC family.</text>
</comment>
<dbReference type="Proteomes" id="UP000033514">
    <property type="component" value="Unassembled WGS sequence"/>
</dbReference>
<evidence type="ECO:0000313" key="3">
    <source>
        <dbReference type="Proteomes" id="UP000033514"/>
    </source>
</evidence>
<dbReference type="PANTHER" id="PTHR11803:SF58">
    <property type="entry name" value="PROTEIN HMF1-RELATED"/>
    <property type="match status" value="1"/>
</dbReference>
<evidence type="ECO:0000313" key="2">
    <source>
        <dbReference type="EMBL" id="KKB81284.1"/>
    </source>
</evidence>
<dbReference type="CDD" id="cd00448">
    <property type="entry name" value="YjgF_YER057c_UK114_family"/>
    <property type="match status" value="1"/>
</dbReference>
<reference evidence="2 3" key="1">
    <citation type="submission" date="2015-03" db="EMBL/GenBank/DDBJ databases">
        <authorList>
            <person name="Hassan Y.I."/>
            <person name="Lepp D."/>
            <person name="Zhou T."/>
        </authorList>
    </citation>
    <scope>NUCLEOTIDE SEQUENCE [LARGE SCALE GENOMIC DNA]</scope>
    <source>
        <strain evidence="2 3">GH2-10</strain>
    </source>
</reference>
<evidence type="ECO:0000256" key="1">
    <source>
        <dbReference type="ARBA" id="ARBA00010552"/>
    </source>
</evidence>
<dbReference type="InterPro" id="IPR006175">
    <property type="entry name" value="YjgF/YER057c/UK114"/>
</dbReference>
<dbReference type="STRING" id="361041.VW35_01395"/>
<dbReference type="AlphaFoldDB" id="A0A0F5LGG2"/>
<sequence>MYAPASYEHVAQAGDFAYVAGQVSRDVAGNLVGPGNATEQAAQVYRNIDAILRHIGAKRDQVVKITTYLVDPADSAAAAAQRKAFFGAHRPPHTGLIVAALGGPEVKLEVELVVYTPR</sequence>
<proteinExistence type="inferred from homology"/>
<dbReference type="EMBL" id="LAJG01000005">
    <property type="protein sequence ID" value="KKB81284.1"/>
    <property type="molecule type" value="Genomic_DNA"/>
</dbReference>
<dbReference type="PATRIC" id="fig|361041.3.peg.3667"/>
<dbReference type="GO" id="GO:0005829">
    <property type="term" value="C:cytosol"/>
    <property type="evidence" value="ECO:0007669"/>
    <property type="project" value="TreeGrafter"/>
</dbReference>
<comment type="caution">
    <text evidence="2">The sequence shown here is derived from an EMBL/GenBank/DDBJ whole genome shotgun (WGS) entry which is preliminary data.</text>
</comment>
<dbReference type="PANTHER" id="PTHR11803">
    <property type="entry name" value="2-IMINOBUTANOATE/2-IMINOPROPANOATE DEAMINASE RIDA"/>
    <property type="match status" value="1"/>
</dbReference>
<dbReference type="GO" id="GO:0019239">
    <property type="term" value="F:deaminase activity"/>
    <property type="evidence" value="ECO:0007669"/>
    <property type="project" value="TreeGrafter"/>
</dbReference>
<protein>
    <submittedName>
        <fullName evidence="2">Uncharacterized protein</fullName>
    </submittedName>
</protein>
<dbReference type="Gene3D" id="3.30.1330.40">
    <property type="entry name" value="RutC-like"/>
    <property type="match status" value="1"/>
</dbReference>
<organism evidence="2 3">
    <name type="scientific">Devosia soli</name>
    <dbReference type="NCBI Taxonomy" id="361041"/>
    <lineage>
        <taxon>Bacteria</taxon>
        <taxon>Pseudomonadati</taxon>
        <taxon>Pseudomonadota</taxon>
        <taxon>Alphaproteobacteria</taxon>
        <taxon>Hyphomicrobiales</taxon>
        <taxon>Devosiaceae</taxon>
        <taxon>Devosia</taxon>
    </lineage>
</organism>
<dbReference type="SUPFAM" id="SSF55298">
    <property type="entry name" value="YjgF-like"/>
    <property type="match status" value="1"/>
</dbReference>
<dbReference type="Pfam" id="PF01042">
    <property type="entry name" value="Ribonuc_L-PSP"/>
    <property type="match status" value="1"/>
</dbReference>
<name>A0A0F5LGG2_9HYPH</name>